<evidence type="ECO:0000313" key="5">
    <source>
        <dbReference type="EMBL" id="KAF2824178.1"/>
    </source>
</evidence>
<dbReference type="CDD" id="cd04301">
    <property type="entry name" value="NAT_SF"/>
    <property type="match status" value="1"/>
</dbReference>
<dbReference type="OrthoDB" id="30840at2759"/>
<keyword evidence="2 5" id="KW-0012">Acyltransferase</keyword>
<evidence type="ECO:0000256" key="2">
    <source>
        <dbReference type="ARBA" id="ARBA00023315"/>
    </source>
</evidence>
<evidence type="ECO:0000256" key="1">
    <source>
        <dbReference type="ARBA" id="ARBA00022679"/>
    </source>
</evidence>
<protein>
    <submittedName>
        <fullName evidence="5">Acyl-CoA N-acyltransferase</fullName>
    </submittedName>
</protein>
<accession>A0A6A6ZTU1</accession>
<dbReference type="PANTHER" id="PTHR10908:SF0">
    <property type="entry name" value="SEROTONIN N-ACETYLTRANSFERASE"/>
    <property type="match status" value="1"/>
</dbReference>
<name>A0A6A6ZTU1_9PLEO</name>
<reference evidence="5" key="1">
    <citation type="journal article" date="2020" name="Stud. Mycol.">
        <title>101 Dothideomycetes genomes: a test case for predicting lifestyles and emergence of pathogens.</title>
        <authorList>
            <person name="Haridas S."/>
            <person name="Albert R."/>
            <person name="Binder M."/>
            <person name="Bloem J."/>
            <person name="Labutti K."/>
            <person name="Salamov A."/>
            <person name="Andreopoulos B."/>
            <person name="Baker S."/>
            <person name="Barry K."/>
            <person name="Bills G."/>
            <person name="Bluhm B."/>
            <person name="Cannon C."/>
            <person name="Castanera R."/>
            <person name="Culley D."/>
            <person name="Daum C."/>
            <person name="Ezra D."/>
            <person name="Gonzalez J."/>
            <person name="Henrissat B."/>
            <person name="Kuo A."/>
            <person name="Liang C."/>
            <person name="Lipzen A."/>
            <person name="Lutzoni F."/>
            <person name="Magnuson J."/>
            <person name="Mondo S."/>
            <person name="Nolan M."/>
            <person name="Ohm R."/>
            <person name="Pangilinan J."/>
            <person name="Park H.-J."/>
            <person name="Ramirez L."/>
            <person name="Alfaro M."/>
            <person name="Sun H."/>
            <person name="Tritt A."/>
            <person name="Yoshinaga Y."/>
            <person name="Zwiers L.-H."/>
            <person name="Turgeon B."/>
            <person name="Goodwin S."/>
            <person name="Spatafora J."/>
            <person name="Crous P."/>
            <person name="Grigoriev I."/>
        </authorList>
    </citation>
    <scope>NUCLEOTIDE SEQUENCE</scope>
    <source>
        <strain evidence="5">CBS 113818</strain>
    </source>
</reference>
<feature type="domain" description="N-acetyltransferase" evidence="4">
    <location>
        <begin position="174"/>
        <end position="260"/>
    </location>
</feature>
<evidence type="ECO:0000259" key="4">
    <source>
        <dbReference type="PROSITE" id="PS51186"/>
    </source>
</evidence>
<evidence type="ECO:0000313" key="6">
    <source>
        <dbReference type="Proteomes" id="UP000799424"/>
    </source>
</evidence>
<dbReference type="GO" id="GO:0005737">
    <property type="term" value="C:cytoplasm"/>
    <property type="evidence" value="ECO:0007669"/>
    <property type="project" value="TreeGrafter"/>
</dbReference>
<keyword evidence="1 5" id="KW-0808">Transferase</keyword>
<dbReference type="PROSITE" id="PS51186">
    <property type="entry name" value="GNAT"/>
    <property type="match status" value="1"/>
</dbReference>
<dbReference type="PANTHER" id="PTHR10908">
    <property type="entry name" value="SEROTONIN N-ACETYLTRANSFERASE"/>
    <property type="match status" value="1"/>
</dbReference>
<organism evidence="5 6">
    <name type="scientific">Ophiobolus disseminans</name>
    <dbReference type="NCBI Taxonomy" id="1469910"/>
    <lineage>
        <taxon>Eukaryota</taxon>
        <taxon>Fungi</taxon>
        <taxon>Dikarya</taxon>
        <taxon>Ascomycota</taxon>
        <taxon>Pezizomycotina</taxon>
        <taxon>Dothideomycetes</taxon>
        <taxon>Pleosporomycetidae</taxon>
        <taxon>Pleosporales</taxon>
        <taxon>Pleosporineae</taxon>
        <taxon>Phaeosphaeriaceae</taxon>
        <taxon>Ophiobolus</taxon>
    </lineage>
</organism>
<dbReference type="InterPro" id="IPR000182">
    <property type="entry name" value="GNAT_dom"/>
</dbReference>
<dbReference type="InterPro" id="IPR051635">
    <property type="entry name" value="SNAT-like"/>
</dbReference>
<dbReference type="Pfam" id="PF13673">
    <property type="entry name" value="Acetyltransf_10"/>
    <property type="match status" value="1"/>
</dbReference>
<dbReference type="GO" id="GO:0004059">
    <property type="term" value="F:aralkylamine N-acetyltransferase activity"/>
    <property type="evidence" value="ECO:0007669"/>
    <property type="project" value="TreeGrafter"/>
</dbReference>
<dbReference type="Proteomes" id="UP000799424">
    <property type="component" value="Unassembled WGS sequence"/>
</dbReference>
<sequence length="270" mass="30018">MPRDLLADRNTLDGMSQLTRDTKEPASSSPPEDSIPAPSYSPTVYVEERFKKMKDVHPFAQLLNSEDLDDCDWVEHAAFDPIEAASREKLEYRLRTCGELCSGLFTSGYPTSSGSLGSVIKTRNFPSIDSSDADRKRVLLGHVIATKSSAKVVTDDAMDYPKDWQTKYQFTPSIGHNEDGETVCIHSLCIHPDFQGKGLGRILLKSYVQRIKDSGVAKRIALICRDKYVVFYEKAGFSKIGPSKCQYGGGNWVDMVMDFEGGMSDDDADF</sequence>
<dbReference type="Gene3D" id="3.40.630.30">
    <property type="match status" value="1"/>
</dbReference>
<dbReference type="EMBL" id="MU006230">
    <property type="protein sequence ID" value="KAF2824178.1"/>
    <property type="molecule type" value="Genomic_DNA"/>
</dbReference>
<feature type="region of interest" description="Disordered" evidence="3">
    <location>
        <begin position="1"/>
        <end position="41"/>
    </location>
</feature>
<feature type="compositionally biased region" description="Polar residues" evidence="3">
    <location>
        <begin position="13"/>
        <end position="31"/>
    </location>
</feature>
<gene>
    <name evidence="5" type="ORF">CC86DRAFT_51394</name>
</gene>
<dbReference type="AlphaFoldDB" id="A0A6A6ZTU1"/>
<feature type="compositionally biased region" description="Basic and acidic residues" evidence="3">
    <location>
        <begin position="1"/>
        <end position="11"/>
    </location>
</feature>
<evidence type="ECO:0000256" key="3">
    <source>
        <dbReference type="SAM" id="MobiDB-lite"/>
    </source>
</evidence>
<keyword evidence="6" id="KW-1185">Reference proteome</keyword>
<dbReference type="SUPFAM" id="SSF55729">
    <property type="entry name" value="Acyl-CoA N-acyltransferases (Nat)"/>
    <property type="match status" value="1"/>
</dbReference>
<dbReference type="InterPro" id="IPR016181">
    <property type="entry name" value="Acyl_CoA_acyltransferase"/>
</dbReference>
<proteinExistence type="predicted"/>